<evidence type="ECO:0000313" key="1">
    <source>
        <dbReference type="EMBL" id="KAE8397064.1"/>
    </source>
</evidence>
<dbReference type="GeneID" id="43670395"/>
<dbReference type="AlphaFoldDB" id="A0A5N7CSE2"/>
<reference evidence="1 2" key="1">
    <citation type="submission" date="2019-04" db="EMBL/GenBank/DDBJ databases">
        <authorList>
            <consortium name="DOE Joint Genome Institute"/>
            <person name="Mondo S."/>
            <person name="Kjaerbolling I."/>
            <person name="Vesth T."/>
            <person name="Frisvad J.C."/>
            <person name="Nybo J.L."/>
            <person name="Theobald S."/>
            <person name="Kildgaard S."/>
            <person name="Isbrandt T."/>
            <person name="Kuo A."/>
            <person name="Sato A."/>
            <person name="Lyhne E.K."/>
            <person name="Kogle M.E."/>
            <person name="Wiebenga A."/>
            <person name="Kun R.S."/>
            <person name="Lubbers R.J."/>
            <person name="Makela M.R."/>
            <person name="Barry K."/>
            <person name="Chovatia M."/>
            <person name="Clum A."/>
            <person name="Daum C."/>
            <person name="Haridas S."/>
            <person name="He G."/>
            <person name="LaButti K."/>
            <person name="Lipzen A."/>
            <person name="Riley R."/>
            <person name="Salamov A."/>
            <person name="Simmons B.A."/>
            <person name="Magnuson J.K."/>
            <person name="Henrissat B."/>
            <person name="Mortensen U.H."/>
            <person name="Larsen T.O."/>
            <person name="Devries R.P."/>
            <person name="Grigoriev I.V."/>
            <person name="Machida M."/>
            <person name="Baker S.E."/>
            <person name="Andersen M.R."/>
            <person name="Cantor M.N."/>
            <person name="Hua S.X."/>
        </authorList>
    </citation>
    <scope>NUCLEOTIDE SEQUENCE [LARGE SCALE GENOMIC DNA]</scope>
    <source>
        <strain evidence="1 2">CBS 119388</strain>
    </source>
</reference>
<dbReference type="OrthoDB" id="4502057at2759"/>
<organism evidence="1 2">
    <name type="scientific">Aspergillus pseudonomiae</name>
    <dbReference type="NCBI Taxonomy" id="1506151"/>
    <lineage>
        <taxon>Eukaryota</taxon>
        <taxon>Fungi</taxon>
        <taxon>Dikarya</taxon>
        <taxon>Ascomycota</taxon>
        <taxon>Pezizomycotina</taxon>
        <taxon>Eurotiomycetes</taxon>
        <taxon>Eurotiomycetidae</taxon>
        <taxon>Eurotiales</taxon>
        <taxon>Aspergillaceae</taxon>
        <taxon>Aspergillus</taxon>
        <taxon>Aspergillus subgen. Circumdati</taxon>
    </lineage>
</organism>
<gene>
    <name evidence="1" type="ORF">BDV37DRAFT_277205</name>
</gene>
<accession>A0A5N7CSE2</accession>
<sequence length="154" mass="16416">MGSGPDTRRGFILKKKKAILAGGAKLLTHSYLDNNHNHGRISFSVCAVLHQIHSGHGAVPIPVLSATGLASLYIVVPLFPLDQDSQPPLGNRPMHPWQQSKILVGSGPVSDRLGEPERLAHSRTTAGGESTLLCYPVRGPVNAGRCTSPRDSTE</sequence>
<evidence type="ECO:0000313" key="2">
    <source>
        <dbReference type="Proteomes" id="UP000325579"/>
    </source>
</evidence>
<name>A0A5N7CSE2_9EURO</name>
<dbReference type="RefSeq" id="XP_031934383.1">
    <property type="nucleotide sequence ID" value="XM_032085704.1"/>
</dbReference>
<protein>
    <submittedName>
        <fullName evidence="1">Uncharacterized protein</fullName>
    </submittedName>
</protein>
<proteinExistence type="predicted"/>
<dbReference type="EMBL" id="ML736925">
    <property type="protein sequence ID" value="KAE8397064.1"/>
    <property type="molecule type" value="Genomic_DNA"/>
</dbReference>
<dbReference type="Proteomes" id="UP000325579">
    <property type="component" value="Unassembled WGS sequence"/>
</dbReference>
<keyword evidence="2" id="KW-1185">Reference proteome</keyword>